<comment type="caution">
    <text evidence="2">The sequence shown here is derived from an EMBL/GenBank/DDBJ whole genome shotgun (WGS) entry which is preliminary data.</text>
</comment>
<proteinExistence type="predicted"/>
<keyword evidence="1" id="KW-0732">Signal</keyword>
<feature type="signal peptide" evidence="1">
    <location>
        <begin position="1"/>
        <end position="21"/>
    </location>
</feature>
<dbReference type="EMBL" id="BAABDH010000110">
    <property type="protein sequence ID" value="GAA3951986.1"/>
    <property type="molecule type" value="Genomic_DNA"/>
</dbReference>
<protein>
    <recommendedName>
        <fullName evidence="4">DUF4177 domain-containing protein</fullName>
    </recommendedName>
</protein>
<keyword evidence="3" id="KW-1185">Reference proteome</keyword>
<name>A0ABP7NQC2_9BACT</name>
<sequence length="104" mass="11374">MKKLLPTLLLSAGLGLSAAQAQTTGKTAVVRLFETSGRSFISYGEAKTEQLPLEGTTSKKQQQLNTEQIQRLVDRLYAEGYHLVSSFSGGEPTEPVTTLVFRKE</sequence>
<dbReference type="Proteomes" id="UP001499909">
    <property type="component" value="Unassembled WGS sequence"/>
</dbReference>
<evidence type="ECO:0000313" key="3">
    <source>
        <dbReference type="Proteomes" id="UP001499909"/>
    </source>
</evidence>
<feature type="chain" id="PRO_5045630186" description="DUF4177 domain-containing protein" evidence="1">
    <location>
        <begin position="22"/>
        <end position="104"/>
    </location>
</feature>
<reference evidence="3" key="1">
    <citation type="journal article" date="2019" name="Int. J. Syst. Evol. Microbiol.">
        <title>The Global Catalogue of Microorganisms (GCM) 10K type strain sequencing project: providing services to taxonomists for standard genome sequencing and annotation.</title>
        <authorList>
            <consortium name="The Broad Institute Genomics Platform"/>
            <consortium name="The Broad Institute Genome Sequencing Center for Infectious Disease"/>
            <person name="Wu L."/>
            <person name="Ma J."/>
        </authorList>
    </citation>
    <scope>NUCLEOTIDE SEQUENCE [LARGE SCALE GENOMIC DNA]</scope>
    <source>
        <strain evidence="3">JCM 17214</strain>
    </source>
</reference>
<gene>
    <name evidence="2" type="ORF">GCM10022406_37230</name>
</gene>
<accession>A0ABP7NQC2</accession>
<evidence type="ECO:0008006" key="4">
    <source>
        <dbReference type="Google" id="ProtNLM"/>
    </source>
</evidence>
<evidence type="ECO:0000313" key="2">
    <source>
        <dbReference type="EMBL" id="GAA3951986.1"/>
    </source>
</evidence>
<evidence type="ECO:0000256" key="1">
    <source>
        <dbReference type="SAM" id="SignalP"/>
    </source>
</evidence>
<organism evidence="2 3">
    <name type="scientific">Hymenobacter algoricola</name>
    <dbReference type="NCBI Taxonomy" id="486267"/>
    <lineage>
        <taxon>Bacteria</taxon>
        <taxon>Pseudomonadati</taxon>
        <taxon>Bacteroidota</taxon>
        <taxon>Cytophagia</taxon>
        <taxon>Cytophagales</taxon>
        <taxon>Hymenobacteraceae</taxon>
        <taxon>Hymenobacter</taxon>
    </lineage>
</organism>
<dbReference type="RefSeq" id="WP_345117276.1">
    <property type="nucleotide sequence ID" value="NZ_BAABDH010000110.1"/>
</dbReference>